<accession>A0A371GIG9</accession>
<dbReference type="AlphaFoldDB" id="A0A371GIG9"/>
<comment type="caution">
    <text evidence="2">The sequence shown here is derived from an EMBL/GenBank/DDBJ whole genome shotgun (WGS) entry which is preliminary data.</text>
</comment>
<feature type="compositionally biased region" description="Low complexity" evidence="1">
    <location>
        <begin position="55"/>
        <end position="65"/>
    </location>
</feature>
<evidence type="ECO:0000313" key="2">
    <source>
        <dbReference type="EMBL" id="RDX90339.1"/>
    </source>
</evidence>
<organism evidence="2 3">
    <name type="scientific">Mucuna pruriens</name>
    <name type="common">Velvet bean</name>
    <name type="synonym">Dolichos pruriens</name>
    <dbReference type="NCBI Taxonomy" id="157652"/>
    <lineage>
        <taxon>Eukaryota</taxon>
        <taxon>Viridiplantae</taxon>
        <taxon>Streptophyta</taxon>
        <taxon>Embryophyta</taxon>
        <taxon>Tracheophyta</taxon>
        <taxon>Spermatophyta</taxon>
        <taxon>Magnoliopsida</taxon>
        <taxon>eudicotyledons</taxon>
        <taxon>Gunneridae</taxon>
        <taxon>Pentapetalae</taxon>
        <taxon>rosids</taxon>
        <taxon>fabids</taxon>
        <taxon>Fabales</taxon>
        <taxon>Fabaceae</taxon>
        <taxon>Papilionoideae</taxon>
        <taxon>50 kb inversion clade</taxon>
        <taxon>NPAAA clade</taxon>
        <taxon>indigoferoid/millettioid clade</taxon>
        <taxon>Phaseoleae</taxon>
        <taxon>Mucuna</taxon>
    </lineage>
</organism>
<dbReference type="EMBL" id="QJKJ01005426">
    <property type="protein sequence ID" value="RDX90339.1"/>
    <property type="molecule type" value="Genomic_DNA"/>
</dbReference>
<keyword evidence="3" id="KW-1185">Reference proteome</keyword>
<feature type="non-terminal residue" evidence="2">
    <location>
        <position position="1"/>
    </location>
</feature>
<feature type="region of interest" description="Disordered" evidence="1">
    <location>
        <begin position="23"/>
        <end position="100"/>
    </location>
</feature>
<dbReference type="Proteomes" id="UP000257109">
    <property type="component" value="Unassembled WGS sequence"/>
</dbReference>
<reference evidence="2" key="1">
    <citation type="submission" date="2018-05" db="EMBL/GenBank/DDBJ databases">
        <title>Draft genome of Mucuna pruriens seed.</title>
        <authorList>
            <person name="Nnadi N.E."/>
            <person name="Vos R."/>
            <person name="Hasami M.H."/>
            <person name="Devisetty U.K."/>
            <person name="Aguiy J.C."/>
        </authorList>
    </citation>
    <scope>NUCLEOTIDE SEQUENCE [LARGE SCALE GENOMIC DNA]</scope>
    <source>
        <strain evidence="2">JCA_2017</strain>
    </source>
</reference>
<proteinExistence type="predicted"/>
<sequence>MPTSPRGQQDQILSLPLKLRSHNRSVYHAKRQDRRVNLGMPLKKFMKRGASPRNSAQKSSSSAKKQYLHTVNNIHIDTNRPRRQLPPSPSPTKTSSGLTSSRMIPCQFCHQKVLIDHGSSVNILYMSTFRHLQIPKAKIGSYHK</sequence>
<feature type="compositionally biased region" description="Basic residues" evidence="1">
    <location>
        <begin position="23"/>
        <end position="33"/>
    </location>
</feature>
<evidence type="ECO:0000256" key="1">
    <source>
        <dbReference type="SAM" id="MobiDB-lite"/>
    </source>
</evidence>
<feature type="compositionally biased region" description="Low complexity" evidence="1">
    <location>
        <begin position="91"/>
        <end position="100"/>
    </location>
</feature>
<name>A0A371GIG9_MUCPR</name>
<protein>
    <submittedName>
        <fullName evidence="2">Uncharacterized protein</fullName>
    </submittedName>
</protein>
<gene>
    <name evidence="2" type="ORF">CR513_27817</name>
</gene>
<dbReference type="OrthoDB" id="1752268at2759"/>
<evidence type="ECO:0000313" key="3">
    <source>
        <dbReference type="Proteomes" id="UP000257109"/>
    </source>
</evidence>